<name>A0A0W8FWN6_9ZZZZ</name>
<dbReference type="Gene3D" id="3.30.460.80">
    <property type="entry name" value="NADH:ubiquinone oxidoreductase, 30kDa subunit"/>
    <property type="match status" value="1"/>
</dbReference>
<dbReference type="GO" id="GO:0016651">
    <property type="term" value="F:oxidoreductase activity, acting on NAD(P)H"/>
    <property type="evidence" value="ECO:0007669"/>
    <property type="project" value="InterPro"/>
</dbReference>
<dbReference type="HAMAP" id="MF_01357">
    <property type="entry name" value="NDH1_NuoC"/>
    <property type="match status" value="1"/>
</dbReference>
<reference evidence="4" key="1">
    <citation type="journal article" date="2015" name="Proc. Natl. Acad. Sci. U.S.A.">
        <title>Networks of energetic and metabolic interactions define dynamics in microbial communities.</title>
        <authorList>
            <person name="Embree M."/>
            <person name="Liu J.K."/>
            <person name="Al-Bassam M.M."/>
            <person name="Zengler K."/>
        </authorList>
    </citation>
    <scope>NUCLEOTIDE SEQUENCE</scope>
</reference>
<dbReference type="InterPro" id="IPR010218">
    <property type="entry name" value="NADH_DH_suC"/>
</dbReference>
<evidence type="ECO:0000256" key="1">
    <source>
        <dbReference type="ARBA" id="ARBA00007569"/>
    </source>
</evidence>
<dbReference type="EC" id="1.6.5.3" evidence="4"/>
<feature type="domain" description="NADH:ubiquinone oxidoreductase 30kDa subunit" evidence="3">
    <location>
        <begin position="33"/>
        <end position="166"/>
    </location>
</feature>
<dbReference type="Pfam" id="PF00329">
    <property type="entry name" value="Complex1_30kDa"/>
    <property type="match status" value="1"/>
</dbReference>
<dbReference type="EMBL" id="LNQE01000735">
    <property type="protein sequence ID" value="KUG25249.1"/>
    <property type="molecule type" value="Genomic_DNA"/>
</dbReference>
<comment type="similarity">
    <text evidence="1">Belongs to the complex I 30 kDa subunit family.</text>
</comment>
<evidence type="ECO:0000256" key="2">
    <source>
        <dbReference type="ARBA" id="ARBA00022448"/>
    </source>
</evidence>
<organism evidence="4">
    <name type="scientific">hydrocarbon metagenome</name>
    <dbReference type="NCBI Taxonomy" id="938273"/>
    <lineage>
        <taxon>unclassified sequences</taxon>
        <taxon>metagenomes</taxon>
        <taxon>ecological metagenomes</taxon>
    </lineage>
</organism>
<dbReference type="PANTHER" id="PTHR10884:SF14">
    <property type="entry name" value="NADH DEHYDROGENASE [UBIQUINONE] IRON-SULFUR PROTEIN 3, MITOCHONDRIAL"/>
    <property type="match status" value="1"/>
</dbReference>
<keyword evidence="4" id="KW-0560">Oxidoreductase</keyword>
<evidence type="ECO:0000259" key="3">
    <source>
        <dbReference type="Pfam" id="PF00329"/>
    </source>
</evidence>
<keyword evidence="4" id="KW-0830">Ubiquinone</keyword>
<accession>A0A0W8FWN6</accession>
<dbReference type="GO" id="GO:0008137">
    <property type="term" value="F:NADH dehydrogenase (ubiquinone) activity"/>
    <property type="evidence" value="ECO:0007669"/>
    <property type="project" value="InterPro"/>
</dbReference>
<sequence>MKKPEEIFEILKNKFPDSDIQIDLETPTEPIISIPPKRVYEISLFLRDEEGLLFDSLMCLSGVDDANGEKIKDEDGSETIKGGTLSVYYHLYSVSLKHKITIRTATDRENPEVDSVEPVWKTADWHEREAYDMFGIIFLNHPNLQRILMPYDWDAGYPLRKDYKNPEFYKGMKVPY</sequence>
<comment type="caution">
    <text evidence="4">The sequence shown here is derived from an EMBL/GenBank/DDBJ whole genome shotgun (WGS) entry which is preliminary data.</text>
</comment>
<protein>
    <submittedName>
        <fullName evidence="4">Nadh-ubiquinone oxidoreductase chain c</fullName>
        <ecNumber evidence="4">1.6.5.3</ecNumber>
    </submittedName>
</protein>
<dbReference type="InterPro" id="IPR001268">
    <property type="entry name" value="NADH_UbQ_OxRdtase_30kDa_su"/>
</dbReference>
<dbReference type="NCBIfam" id="TIGR01961">
    <property type="entry name" value="NuoC_fam"/>
    <property type="match status" value="1"/>
</dbReference>
<dbReference type="AlphaFoldDB" id="A0A0W8FWN6"/>
<evidence type="ECO:0000313" key="4">
    <source>
        <dbReference type="EMBL" id="KUG25249.1"/>
    </source>
</evidence>
<proteinExistence type="inferred from homology"/>
<dbReference type="PANTHER" id="PTHR10884">
    <property type="entry name" value="NADH DEHYDROGENASE UBIQUINONE IRON-SULFUR PROTEIN 3"/>
    <property type="match status" value="1"/>
</dbReference>
<dbReference type="InterPro" id="IPR037232">
    <property type="entry name" value="NADH_quin_OxRdtase_su_C/D-like"/>
</dbReference>
<keyword evidence="2" id="KW-0813">Transport</keyword>
<gene>
    <name evidence="4" type="ORF">ASZ90_004930</name>
</gene>
<dbReference type="SUPFAM" id="SSF143243">
    <property type="entry name" value="Nqo5-like"/>
    <property type="match status" value="1"/>
</dbReference>